<dbReference type="GO" id="GO:0030286">
    <property type="term" value="C:dynein complex"/>
    <property type="evidence" value="ECO:0007669"/>
    <property type="project" value="UniProtKB-KW"/>
</dbReference>
<comment type="subcellular location">
    <subcellularLocation>
        <location evidence="1">Cytoplasm</location>
        <location evidence="1">Cytoskeleton</location>
    </subcellularLocation>
</comment>
<name>H0ETC4_GLAL7</name>
<dbReference type="PANTHER" id="PTHR18916:SF6">
    <property type="entry name" value="DYNACTIN SUBUNIT 1"/>
    <property type="match status" value="1"/>
</dbReference>
<dbReference type="Pfam" id="PF12455">
    <property type="entry name" value="Dynactin"/>
    <property type="match status" value="1"/>
</dbReference>
<dbReference type="InParanoid" id="H0ETC4"/>
<evidence type="ECO:0000256" key="7">
    <source>
        <dbReference type="SAM" id="Coils"/>
    </source>
</evidence>
<evidence type="ECO:0000256" key="1">
    <source>
        <dbReference type="ARBA" id="ARBA00004245"/>
    </source>
</evidence>
<feature type="coiled-coil region" evidence="7">
    <location>
        <begin position="15"/>
        <end position="105"/>
    </location>
</feature>
<keyword evidence="5 7" id="KW-0175">Coiled coil</keyword>
<organism evidence="10 11">
    <name type="scientific">Glarea lozoyensis (strain ATCC 74030 / MF5533)</name>
    <dbReference type="NCBI Taxonomy" id="1104152"/>
    <lineage>
        <taxon>Eukaryota</taxon>
        <taxon>Fungi</taxon>
        <taxon>Dikarya</taxon>
        <taxon>Ascomycota</taxon>
        <taxon>Pezizomycotina</taxon>
        <taxon>Leotiomycetes</taxon>
        <taxon>Helotiales</taxon>
        <taxon>Helotiaceae</taxon>
        <taxon>Glarea</taxon>
    </lineage>
</organism>
<evidence type="ECO:0000256" key="6">
    <source>
        <dbReference type="ARBA" id="ARBA00023212"/>
    </source>
</evidence>
<keyword evidence="4" id="KW-0243">Dynein</keyword>
<feature type="compositionally biased region" description="Basic and acidic residues" evidence="8">
    <location>
        <begin position="1118"/>
        <end position="1132"/>
    </location>
</feature>
<dbReference type="GO" id="GO:0005819">
    <property type="term" value="C:spindle"/>
    <property type="evidence" value="ECO:0007669"/>
    <property type="project" value="TreeGrafter"/>
</dbReference>
<dbReference type="GO" id="GO:0000743">
    <property type="term" value="P:nuclear migration involved in conjugation with cellular fusion"/>
    <property type="evidence" value="ECO:0007669"/>
    <property type="project" value="TreeGrafter"/>
</dbReference>
<feature type="compositionally biased region" description="Basic residues" evidence="8">
    <location>
        <begin position="1241"/>
        <end position="1251"/>
    </location>
</feature>
<comment type="caution">
    <text evidence="10">The sequence shown here is derived from an EMBL/GenBank/DDBJ whole genome shotgun (WGS) entry which is preliminary data.</text>
</comment>
<feature type="compositionally biased region" description="Basic residues" evidence="8">
    <location>
        <begin position="1091"/>
        <end position="1101"/>
    </location>
</feature>
<protein>
    <submittedName>
        <fullName evidence="10">Putative Dynactin, kDa isoform</fullName>
    </submittedName>
</protein>
<dbReference type="GO" id="GO:0005874">
    <property type="term" value="C:microtubule"/>
    <property type="evidence" value="ECO:0007669"/>
    <property type="project" value="UniProtKB-KW"/>
</dbReference>
<gene>
    <name evidence="10" type="ORF">M7I_5986</name>
</gene>
<keyword evidence="2" id="KW-0963">Cytoplasm</keyword>
<dbReference type="GO" id="GO:0051286">
    <property type="term" value="C:cell tip"/>
    <property type="evidence" value="ECO:0007669"/>
    <property type="project" value="TreeGrafter"/>
</dbReference>
<feature type="coiled-coil region" evidence="7">
    <location>
        <begin position="684"/>
        <end position="770"/>
    </location>
</feature>
<dbReference type="GO" id="GO:0005816">
    <property type="term" value="C:spindle pole body"/>
    <property type="evidence" value="ECO:0007669"/>
    <property type="project" value="TreeGrafter"/>
</dbReference>
<dbReference type="PANTHER" id="PTHR18916">
    <property type="entry name" value="DYNACTIN 1-RELATED MICROTUBULE-BINDING"/>
    <property type="match status" value="1"/>
</dbReference>
<dbReference type="HOGENOM" id="CLU_262999_0_0_1"/>
<evidence type="ECO:0000313" key="11">
    <source>
        <dbReference type="Proteomes" id="UP000005446"/>
    </source>
</evidence>
<dbReference type="InterPro" id="IPR022157">
    <property type="entry name" value="Dynactin"/>
</dbReference>
<evidence type="ECO:0000259" key="9">
    <source>
        <dbReference type="Pfam" id="PF12455"/>
    </source>
</evidence>
<evidence type="ECO:0000256" key="3">
    <source>
        <dbReference type="ARBA" id="ARBA00022701"/>
    </source>
</evidence>
<keyword evidence="11" id="KW-1185">Reference proteome</keyword>
<accession>H0ETC4</accession>
<evidence type="ECO:0000256" key="5">
    <source>
        <dbReference type="ARBA" id="ARBA00023054"/>
    </source>
</evidence>
<keyword evidence="6" id="KW-0206">Cytoskeleton</keyword>
<proteinExistence type="predicted"/>
<keyword evidence="3" id="KW-0493">Microtubule</keyword>
<feature type="region of interest" description="Disordered" evidence="8">
    <location>
        <begin position="1073"/>
        <end position="1132"/>
    </location>
</feature>
<evidence type="ECO:0000256" key="8">
    <source>
        <dbReference type="SAM" id="MobiDB-lite"/>
    </source>
</evidence>
<evidence type="ECO:0000256" key="2">
    <source>
        <dbReference type="ARBA" id="ARBA00022490"/>
    </source>
</evidence>
<evidence type="ECO:0000313" key="10">
    <source>
        <dbReference type="EMBL" id="EHK98219.1"/>
    </source>
</evidence>
<sequence length="1282" mass="145143">MDKQQSDKDKYDAIVMKFQAKVQEQQLEVNELRRQLKESGARFEEVENLQAEHEVVLEMATLDREMAEETAEVLRSELDALRLKSEELELEVEILREENAELGGDMSLEEKSSHGWLAMEASKEKLRDAVLVLRDRMEDDKSKYTAQIADLEVEARELASIREKYNSTRERLTQAETVIEDLRQQLDNALGAEDMIEELTEKNMAMSEHIEELKVTIEDLESLKEVNDELEINHIETEKDMQEDIDFKDSVISEQIRRAAQQDEALEDMEYTLSRFRELVTNLQSDLEDMRASHAVSETESEQLASRSRAMMDLNMKLQVSAAKTQVKTIDLELRRLDAQEASEHLAIVQLFLPDTYLADKNSVLALLRFKRVGFKANLLHGFVKERLGNQPSPGHEENTFSACDVLDKLAWIAAMCDRFVNALSHCSTEAFAKFEGALYELEPVERGLNGWIDGLRRDELKESQCASDLQRTIALMSHLAEVHIPPGLASYADEVHMRTLIMQSHLENAATALSAARSLVQTSIPAQDDNDEHAQHFSRKTESVVSSTRSAKVVVGKAVRALEDLKSRSLSLTPDTAQTFEQCETATEELAAFSRQVGFDLCVLLHEEGKTEAFTYFDVQNSIHRTTTSVFASSESDLFSAYSNKLRTLTTSLMDLAALASDLEVTQEFERASAPWLIRSQQLKSSKTVSIDAEEELRRLKDDNLERARMLAMKDQVLEEASVKIELLESRMRDASKKNDKISELERKIEEAKKKESELSASLETQNKELALLDVDREKWRKAAEDAKALGVAAPGTKAGQERAVATAREMDVLKAEIESLQAAVRYLREDNRRARLADHQGLDWLSAPLLKPKSVSQRREELVVSEGQDVLSELLNLSASAKVYDLSSVPKNRLGWRPAKSTPQYHVAKQKEDYAAWESWKEAVVKKAHVLAERDANRGMVKKPRGNLAAKVSLHIPDLEGKGMINRGKEVEIVNPDDFENFRGRLGFTQDPENSLIASSDSYQLEPQITKSKNLIRIRKFVITTVGTFIMDDVLSLQNIFAGLMPPDSDLSEALSTNWIFDFPTPLSPDNALRTLPPEATGPSDLHAFRKKRKHRHKPKHDENNNPAPTIPQLTHLERGARPDKQPGETWHEARARWRIERPLFGGLTGGEVELKDYYLAKVEGGEGLRDDQRNALQRYVKEQITYRCKELWKDEWSKMGEEEVMRDEVVRGLSELIMRVNKLPVVEGGKVVGGEGRKRIRQRARHRGGKDDKSAVQYEIADKNALEETADGVGPESQK</sequence>
<dbReference type="GO" id="GO:0000132">
    <property type="term" value="P:establishment of mitotic spindle orientation"/>
    <property type="evidence" value="ECO:0007669"/>
    <property type="project" value="TreeGrafter"/>
</dbReference>
<evidence type="ECO:0000256" key="4">
    <source>
        <dbReference type="ARBA" id="ARBA00023017"/>
    </source>
</evidence>
<dbReference type="EMBL" id="AGUE01000161">
    <property type="protein sequence ID" value="EHK98219.1"/>
    <property type="molecule type" value="Genomic_DNA"/>
</dbReference>
<feature type="region of interest" description="Disordered" evidence="8">
    <location>
        <begin position="1239"/>
        <end position="1260"/>
    </location>
</feature>
<feature type="coiled-coil region" evidence="7">
    <location>
        <begin position="805"/>
        <end position="832"/>
    </location>
</feature>
<dbReference type="Proteomes" id="UP000005446">
    <property type="component" value="Unassembled WGS sequence"/>
</dbReference>
<feature type="coiled-coil region" evidence="7">
    <location>
        <begin position="134"/>
        <end position="240"/>
    </location>
</feature>
<reference evidence="10 11" key="1">
    <citation type="journal article" date="2012" name="Eukaryot. Cell">
        <title>Genome sequence of the fungus Glarea lozoyensis: the first genome sequence of a species from the Helotiaceae family.</title>
        <authorList>
            <person name="Youssar L."/>
            <person name="Gruening B.A."/>
            <person name="Erxleben A."/>
            <person name="Guenther S."/>
            <person name="Huettel W."/>
        </authorList>
    </citation>
    <scope>NUCLEOTIDE SEQUENCE [LARGE SCALE GENOMIC DNA]</scope>
    <source>
        <strain evidence="11">ATCC 74030 / MF5533</strain>
    </source>
</reference>
<feature type="domain" description="Dynein associated protein" evidence="9">
    <location>
        <begin position="283"/>
        <end position="563"/>
    </location>
</feature>
<dbReference type="OrthoDB" id="2130750at2759"/>